<proteinExistence type="predicted"/>
<protein>
    <submittedName>
        <fullName evidence="2">Uncharacterized protein</fullName>
    </submittedName>
</protein>
<reference evidence="2" key="1">
    <citation type="submission" date="2021-01" db="EMBL/GenBank/DDBJ databases">
        <authorList>
            <person name="Corre E."/>
            <person name="Pelletier E."/>
            <person name="Niang G."/>
            <person name="Scheremetjew M."/>
            <person name="Finn R."/>
            <person name="Kale V."/>
            <person name="Holt S."/>
            <person name="Cochrane G."/>
            <person name="Meng A."/>
            <person name="Brown T."/>
            <person name="Cohen L."/>
        </authorList>
    </citation>
    <scope>NUCLEOTIDE SEQUENCE</scope>
    <source>
        <strain evidence="2">CCMP281</strain>
    </source>
</reference>
<name>A0A7S3AF94_9EUKA</name>
<gene>
    <name evidence="2" type="ORF">HERI1096_LOCUS3600</name>
</gene>
<sequence length="114" mass="12205">MQKFYHAASAKWNDLPAWNTSRQAVAPNSKRGMKGFRVSKLPLAASRARLQKEALPELSEAAQPARGSSCSAWRQSGGPQQGGSDGSGGEQARRHAFPGSMSHERVLCWGLVAG</sequence>
<accession>A0A7S3AF94</accession>
<evidence type="ECO:0000256" key="1">
    <source>
        <dbReference type="SAM" id="MobiDB-lite"/>
    </source>
</evidence>
<dbReference type="AlphaFoldDB" id="A0A7S3AF94"/>
<feature type="compositionally biased region" description="Gly residues" evidence="1">
    <location>
        <begin position="79"/>
        <end position="89"/>
    </location>
</feature>
<organism evidence="2">
    <name type="scientific">Haptolina ericina</name>
    <dbReference type="NCBI Taxonomy" id="156174"/>
    <lineage>
        <taxon>Eukaryota</taxon>
        <taxon>Haptista</taxon>
        <taxon>Haptophyta</taxon>
        <taxon>Prymnesiophyceae</taxon>
        <taxon>Prymnesiales</taxon>
        <taxon>Prymnesiaceae</taxon>
        <taxon>Haptolina</taxon>
    </lineage>
</organism>
<feature type="region of interest" description="Disordered" evidence="1">
    <location>
        <begin position="56"/>
        <end position="98"/>
    </location>
</feature>
<dbReference type="EMBL" id="HBHX01006571">
    <property type="protein sequence ID" value="CAE0102942.1"/>
    <property type="molecule type" value="Transcribed_RNA"/>
</dbReference>
<evidence type="ECO:0000313" key="2">
    <source>
        <dbReference type="EMBL" id="CAE0102942.1"/>
    </source>
</evidence>